<dbReference type="InterPro" id="IPR050266">
    <property type="entry name" value="AB_hydrolase_sf"/>
</dbReference>
<name>A0A9Q8CM23_9STAP</name>
<evidence type="ECO:0000259" key="2">
    <source>
        <dbReference type="Pfam" id="PF12697"/>
    </source>
</evidence>
<dbReference type="InterPro" id="IPR029058">
    <property type="entry name" value="AB_hydrolase_fold"/>
</dbReference>
<dbReference type="EMBL" id="SCWD01000002">
    <property type="protein sequence ID" value="TDM02408.1"/>
    <property type="molecule type" value="Genomic_DNA"/>
</dbReference>
<dbReference type="OrthoDB" id="59888at2"/>
<comment type="similarity">
    <text evidence="1">Belongs to the AB hydrolase superfamily.</text>
</comment>
<comment type="caution">
    <text evidence="3">The sequence shown here is derived from an EMBL/GenBank/DDBJ whole genome shotgun (WGS) entry which is preliminary data.</text>
</comment>
<keyword evidence="4" id="KW-1185">Reference proteome</keyword>
<sequence length="340" mass="38590">MRFQVIDVKYLKMMMKIILLLVTLTAVLLAGSSVYHHYQTKQDKEALLNYLGPNHHFIKTEAGTYSVYEKGSGHDVILFREGLLTGSTILDFMPLADALSKQYKVIMIDPLGYGLSSSATTRRTDAAINQEYHDILTKVTTEDDKITLISHSISAAYTMDYIHRYPGMISQVINIDGSRPWPGLKVTASSQPDHMDFAPVLNQLGLFRIGLSTEWGRSWSGYDKVLAEMTPLYDKELQQQITTLNKWAFLSGDMVQYSQESNNNIAAVRGMKYPRDMRVLSVVASETVKERPGWIRMQRTAFSNPGLQHTVELRGDHYLHHSAEALIEKITEFDQHIQKD</sequence>
<dbReference type="PANTHER" id="PTHR43798">
    <property type="entry name" value="MONOACYLGLYCEROL LIPASE"/>
    <property type="match status" value="1"/>
</dbReference>
<organism evidence="3 4">
    <name type="scientific">Macrococcus carouselicus</name>
    <dbReference type="NCBI Taxonomy" id="69969"/>
    <lineage>
        <taxon>Bacteria</taxon>
        <taxon>Bacillati</taxon>
        <taxon>Bacillota</taxon>
        <taxon>Bacilli</taxon>
        <taxon>Bacillales</taxon>
        <taxon>Staphylococcaceae</taxon>
        <taxon>Macrococcus</taxon>
    </lineage>
</organism>
<gene>
    <name evidence="3" type="ORF">ERX40_07585</name>
</gene>
<evidence type="ECO:0000256" key="1">
    <source>
        <dbReference type="ARBA" id="ARBA00008645"/>
    </source>
</evidence>
<dbReference type="PANTHER" id="PTHR43798:SF33">
    <property type="entry name" value="HYDROLASE, PUTATIVE (AFU_ORTHOLOGUE AFUA_2G14860)-RELATED"/>
    <property type="match status" value="1"/>
</dbReference>
<keyword evidence="3" id="KW-0378">Hydrolase</keyword>
<dbReference type="GO" id="GO:0016020">
    <property type="term" value="C:membrane"/>
    <property type="evidence" value="ECO:0007669"/>
    <property type="project" value="TreeGrafter"/>
</dbReference>
<evidence type="ECO:0000313" key="3">
    <source>
        <dbReference type="EMBL" id="TDM02408.1"/>
    </source>
</evidence>
<proteinExistence type="inferred from homology"/>
<dbReference type="Proteomes" id="UP000295280">
    <property type="component" value="Unassembled WGS sequence"/>
</dbReference>
<dbReference type="GO" id="GO:0016787">
    <property type="term" value="F:hydrolase activity"/>
    <property type="evidence" value="ECO:0007669"/>
    <property type="project" value="UniProtKB-KW"/>
</dbReference>
<reference evidence="3 4" key="1">
    <citation type="submission" date="2019-01" db="EMBL/GenBank/DDBJ databases">
        <title>Draft genome sequences of the type strains of six Macrococcus species.</title>
        <authorList>
            <person name="Mazhar S."/>
            <person name="Altermann E."/>
            <person name="Hill C."/>
            <person name="Mcauliffe O."/>
        </authorList>
    </citation>
    <scope>NUCLEOTIDE SEQUENCE [LARGE SCALE GENOMIC DNA]</scope>
    <source>
        <strain evidence="3 4">ATCC 51828</strain>
    </source>
</reference>
<accession>A0A9Q8CM23</accession>
<evidence type="ECO:0000313" key="4">
    <source>
        <dbReference type="Proteomes" id="UP000295280"/>
    </source>
</evidence>
<feature type="domain" description="AB hydrolase-1" evidence="2">
    <location>
        <begin position="92"/>
        <end position="327"/>
    </location>
</feature>
<dbReference type="InterPro" id="IPR000073">
    <property type="entry name" value="AB_hydrolase_1"/>
</dbReference>
<dbReference type="Gene3D" id="3.40.50.1820">
    <property type="entry name" value="alpha/beta hydrolase"/>
    <property type="match status" value="1"/>
</dbReference>
<dbReference type="Pfam" id="PF12697">
    <property type="entry name" value="Abhydrolase_6"/>
    <property type="match status" value="1"/>
</dbReference>
<protein>
    <submittedName>
        <fullName evidence="3">Alpha/beta hydrolase</fullName>
    </submittedName>
</protein>
<dbReference type="SUPFAM" id="SSF53474">
    <property type="entry name" value="alpha/beta-Hydrolases"/>
    <property type="match status" value="1"/>
</dbReference>
<dbReference type="AlphaFoldDB" id="A0A9Q8CM23"/>